<evidence type="ECO:0000256" key="13">
    <source>
        <dbReference type="ARBA" id="ARBA00023075"/>
    </source>
</evidence>
<keyword evidence="6 17" id="KW-0813">Transport</keyword>
<dbReference type="GO" id="GO:0042773">
    <property type="term" value="P:ATP synthesis coupled electron transport"/>
    <property type="evidence" value="ECO:0007669"/>
    <property type="project" value="InterPro"/>
</dbReference>
<keyword evidence="13 17" id="KW-0830">Ubiquinone</keyword>
<accession>A0A3G3MIN9</accession>
<evidence type="ECO:0000313" key="20">
    <source>
        <dbReference type="EMBL" id="AYR06712.1"/>
    </source>
</evidence>
<dbReference type="InterPro" id="IPR003918">
    <property type="entry name" value="NADH_UbQ_OxRdtase"/>
</dbReference>
<evidence type="ECO:0000256" key="5">
    <source>
        <dbReference type="ARBA" id="ARBA00021006"/>
    </source>
</evidence>
<feature type="domain" description="NADH:quinone oxidoreductase/Mrp antiporter transmembrane" evidence="18">
    <location>
        <begin position="106"/>
        <end position="390"/>
    </location>
</feature>
<feature type="transmembrane region" description="Helical" evidence="17">
    <location>
        <begin position="182"/>
        <end position="204"/>
    </location>
</feature>
<comment type="function">
    <text evidence="1">Core subunit of the mitochondrial membrane respiratory chain NADH dehydrogenase (Complex I) that is believed to belong to the minimal assembly required for catalysis. Complex I functions in the transfer of electrons from NADH to the respiratory chain. The immediate electron acceptor for the enzyme is believed to be ubiquinone.</text>
</comment>
<comment type="catalytic activity">
    <reaction evidence="16 17">
        <text>a ubiquinone + NADH + 5 H(+)(in) = a ubiquinol + NAD(+) + 4 H(+)(out)</text>
        <dbReference type="Rhea" id="RHEA:29091"/>
        <dbReference type="Rhea" id="RHEA-COMP:9565"/>
        <dbReference type="Rhea" id="RHEA-COMP:9566"/>
        <dbReference type="ChEBI" id="CHEBI:15378"/>
        <dbReference type="ChEBI" id="CHEBI:16389"/>
        <dbReference type="ChEBI" id="CHEBI:17976"/>
        <dbReference type="ChEBI" id="CHEBI:57540"/>
        <dbReference type="ChEBI" id="CHEBI:57945"/>
        <dbReference type="EC" id="7.1.1.2"/>
    </reaction>
</comment>
<keyword evidence="9" id="KW-1278">Translocase</keyword>
<evidence type="ECO:0000256" key="17">
    <source>
        <dbReference type="RuleBase" id="RU003297"/>
    </source>
</evidence>
<feature type="transmembrane region" description="Helical" evidence="17">
    <location>
        <begin position="112"/>
        <end position="132"/>
    </location>
</feature>
<evidence type="ECO:0000256" key="15">
    <source>
        <dbReference type="ARBA" id="ARBA00023136"/>
    </source>
</evidence>
<evidence type="ECO:0000256" key="7">
    <source>
        <dbReference type="ARBA" id="ARBA00022660"/>
    </source>
</evidence>
<gene>
    <name evidence="20" type="primary">ND4</name>
</gene>
<dbReference type="AlphaFoldDB" id="A0A3G3MIN9"/>
<feature type="transmembrane region" description="Helical" evidence="17">
    <location>
        <begin position="369"/>
        <end position="397"/>
    </location>
</feature>
<feature type="transmembrane region" description="Helical" evidence="17">
    <location>
        <begin position="247"/>
        <end position="265"/>
    </location>
</feature>
<evidence type="ECO:0000256" key="9">
    <source>
        <dbReference type="ARBA" id="ARBA00022967"/>
    </source>
</evidence>
<evidence type="ECO:0000256" key="2">
    <source>
        <dbReference type="ARBA" id="ARBA00004225"/>
    </source>
</evidence>
<evidence type="ECO:0000256" key="4">
    <source>
        <dbReference type="ARBA" id="ARBA00012944"/>
    </source>
</evidence>
<keyword evidence="12 17" id="KW-0520">NAD</keyword>
<evidence type="ECO:0000256" key="8">
    <source>
        <dbReference type="ARBA" id="ARBA00022692"/>
    </source>
</evidence>
<dbReference type="InterPro" id="IPR001750">
    <property type="entry name" value="ND/Mrp_TM"/>
</dbReference>
<keyword evidence="14 17" id="KW-0496">Mitochondrion</keyword>
<keyword evidence="15 17" id="KW-0472">Membrane</keyword>
<dbReference type="InterPro" id="IPR000260">
    <property type="entry name" value="NADH4_N"/>
</dbReference>
<dbReference type="GO" id="GO:0015990">
    <property type="term" value="P:electron transport coupled proton transport"/>
    <property type="evidence" value="ECO:0007669"/>
    <property type="project" value="TreeGrafter"/>
</dbReference>
<evidence type="ECO:0000256" key="3">
    <source>
        <dbReference type="ARBA" id="ARBA00009025"/>
    </source>
</evidence>
<feature type="transmembrane region" description="Helical" evidence="17">
    <location>
        <begin position="20"/>
        <end position="43"/>
    </location>
</feature>
<dbReference type="RefSeq" id="YP_009542012.1">
    <property type="nucleotide sequence ID" value="NC_039981.1"/>
</dbReference>
<protein>
    <recommendedName>
        <fullName evidence="5 17">NADH-ubiquinone oxidoreductase chain 4</fullName>
        <ecNumber evidence="4 17">7.1.1.2</ecNumber>
    </recommendedName>
</protein>
<dbReference type="PANTHER" id="PTHR43507">
    <property type="entry name" value="NADH-UBIQUINONE OXIDOREDUCTASE CHAIN 4"/>
    <property type="match status" value="1"/>
</dbReference>
<keyword evidence="8 17" id="KW-0812">Transmembrane</keyword>
<dbReference type="PANTHER" id="PTHR43507:SF20">
    <property type="entry name" value="NADH-UBIQUINONE OXIDOREDUCTASE CHAIN 4"/>
    <property type="match status" value="1"/>
</dbReference>
<keyword evidence="10 17" id="KW-0249">Electron transport</keyword>
<feature type="transmembrane region" description="Helical" evidence="17">
    <location>
        <begin position="330"/>
        <end position="349"/>
    </location>
</feature>
<feature type="transmembrane region" description="Helical" evidence="17">
    <location>
        <begin position="49"/>
        <end position="73"/>
    </location>
</feature>
<feature type="transmembrane region" description="Helical" evidence="17">
    <location>
        <begin position="216"/>
        <end position="235"/>
    </location>
</feature>
<feature type="transmembrane region" description="Helical" evidence="17">
    <location>
        <begin position="85"/>
        <end position="106"/>
    </location>
</feature>
<dbReference type="EMBL" id="MH198673">
    <property type="protein sequence ID" value="AYR06712.1"/>
    <property type="molecule type" value="Genomic_DNA"/>
</dbReference>
<dbReference type="GO" id="GO:0003954">
    <property type="term" value="F:NADH dehydrogenase activity"/>
    <property type="evidence" value="ECO:0007669"/>
    <property type="project" value="TreeGrafter"/>
</dbReference>
<dbReference type="CTD" id="4538"/>
<proteinExistence type="inferred from homology"/>
<evidence type="ECO:0000259" key="18">
    <source>
        <dbReference type="Pfam" id="PF00361"/>
    </source>
</evidence>
<dbReference type="GO" id="GO:0031966">
    <property type="term" value="C:mitochondrial membrane"/>
    <property type="evidence" value="ECO:0007669"/>
    <property type="project" value="UniProtKB-SubCell"/>
</dbReference>
<evidence type="ECO:0000256" key="14">
    <source>
        <dbReference type="ARBA" id="ARBA00023128"/>
    </source>
</evidence>
<reference evidence="20" key="1">
    <citation type="journal article" date="2018" name="Mitochondrial DNA Part B Resour">
        <title>Complete mitochondrial genome of Xiphidiopsis (Xiphidiopsis) gurneyi (Orthoptera, Tettigoniidae, Meconematinae).</title>
        <authorList>
            <person name="Mao S.L."/>
            <person name="Qiu Z.Y."/>
            <person name="Li Q."/>
            <person name="Li Y."/>
            <person name="Zhou Y.F."/>
        </authorList>
    </citation>
    <scope>NUCLEOTIDE SEQUENCE</scope>
</reference>
<comment type="function">
    <text evidence="17">Core subunit of the mitochondrial membrane respiratory chain NADH dehydrogenase (Complex I) which catalyzes electron transfer from NADH through the respiratory chain, using ubiquinone as an electron acceptor. Essential for the catalytic activity and assembly of complex I.</text>
</comment>
<dbReference type="EC" id="7.1.1.2" evidence="4 17"/>
<evidence type="ECO:0000256" key="12">
    <source>
        <dbReference type="ARBA" id="ARBA00023027"/>
    </source>
</evidence>
<dbReference type="GO" id="GO:0008137">
    <property type="term" value="F:NADH dehydrogenase (ubiquinone) activity"/>
    <property type="evidence" value="ECO:0007669"/>
    <property type="project" value="UniProtKB-UniRule"/>
</dbReference>
<comment type="similarity">
    <text evidence="3 17">Belongs to the complex I subunit 4 family.</text>
</comment>
<evidence type="ECO:0000256" key="6">
    <source>
        <dbReference type="ARBA" id="ARBA00022448"/>
    </source>
</evidence>
<organism evidence="20">
    <name type="scientific">Xiphidiopsis gurneyi</name>
    <dbReference type="NCBI Taxonomy" id="2486768"/>
    <lineage>
        <taxon>Eukaryota</taxon>
        <taxon>Metazoa</taxon>
        <taxon>Ecdysozoa</taxon>
        <taxon>Arthropoda</taxon>
        <taxon>Hexapoda</taxon>
        <taxon>Insecta</taxon>
        <taxon>Pterygota</taxon>
        <taxon>Neoptera</taxon>
        <taxon>Polyneoptera</taxon>
        <taxon>Orthoptera</taxon>
        <taxon>Ensifera</taxon>
        <taxon>Tettigoniidea</taxon>
        <taxon>Tettigonioidea</taxon>
        <taxon>Tettigoniidae</taxon>
        <taxon>Meconematinae</taxon>
        <taxon>Xiphidiopsis</taxon>
    </lineage>
</organism>
<feature type="transmembrane region" description="Helical" evidence="17">
    <location>
        <begin position="418"/>
        <end position="437"/>
    </location>
</feature>
<dbReference type="PRINTS" id="PR01437">
    <property type="entry name" value="NUOXDRDTASE4"/>
</dbReference>
<evidence type="ECO:0000256" key="11">
    <source>
        <dbReference type="ARBA" id="ARBA00022989"/>
    </source>
</evidence>
<dbReference type="Pfam" id="PF01059">
    <property type="entry name" value="Oxidored_q5_N"/>
    <property type="match status" value="1"/>
</dbReference>
<keyword evidence="7 17" id="KW-0679">Respiratory chain</keyword>
<evidence type="ECO:0000256" key="16">
    <source>
        <dbReference type="ARBA" id="ARBA00049551"/>
    </source>
</evidence>
<geneLocation type="mitochondrion" evidence="20"/>
<name>A0A3G3MIN9_9ORTH</name>
<evidence type="ECO:0000256" key="10">
    <source>
        <dbReference type="ARBA" id="ARBA00022982"/>
    </source>
</evidence>
<keyword evidence="11 17" id="KW-1133">Transmembrane helix</keyword>
<feature type="transmembrane region" description="Helical" evidence="17">
    <location>
        <begin position="139"/>
        <end position="162"/>
    </location>
</feature>
<dbReference type="GO" id="GO:0048039">
    <property type="term" value="F:ubiquinone binding"/>
    <property type="evidence" value="ECO:0007669"/>
    <property type="project" value="TreeGrafter"/>
</dbReference>
<evidence type="ECO:0000259" key="19">
    <source>
        <dbReference type="Pfam" id="PF01059"/>
    </source>
</evidence>
<sequence length="446" mass="50725">MLKFIVMLLFLIPLSFLNKFWWLVQCLLYMMTFLFMLSCVTFNDFCGLSYIFGMDILSYGLILLSFWICSLMITASERVYHYSYFNSFFLFFVIFLLLMLCCTFGSMSLFSFYLFFEGSLIPTLFLILGWGYQPERLQAGVYLLFYTLLASLPLLVGLFNIYGFYGSLYIGLLNSVSLSSLLFYMSLILAFLVKMPMFMVHLWLPSAHVEAPVSGSMILAGVLLKLGGYGLLRVYMMLMSLGLTYNVIWISISLIGGFLMSLVCLRQVDLKALIAYSSVVHMGMALAGLMTLTDWGFLSTYSLMIAHGLCSSGLFALANISYERLGSRSLLINKGLMNFMPSMALWWFLLSSSNMAAPPSLNLMGEIGLLNSVVMWSWVTMIMLMLISFFSAAYTLYLYSYSQHGMIYSGIYSCSMGYLREYLLLMLHWLPLNVLILKGDLCILWL</sequence>
<feature type="transmembrane region" description="Helical" evidence="17">
    <location>
        <begin position="298"/>
        <end position="318"/>
    </location>
</feature>
<feature type="domain" description="NADH:ubiquinone oxidoreductase chain 4 N-terminal" evidence="19">
    <location>
        <begin position="1"/>
        <end position="103"/>
    </location>
</feature>
<dbReference type="GeneID" id="38463896"/>
<evidence type="ECO:0000256" key="1">
    <source>
        <dbReference type="ARBA" id="ARBA00003257"/>
    </source>
</evidence>
<comment type="subcellular location">
    <subcellularLocation>
        <location evidence="2 17">Mitochondrion membrane</location>
        <topology evidence="2 17">Multi-pass membrane protein</topology>
    </subcellularLocation>
</comment>
<dbReference type="Pfam" id="PF00361">
    <property type="entry name" value="Proton_antipo_M"/>
    <property type="match status" value="1"/>
</dbReference>